<protein>
    <submittedName>
        <fullName evidence="1">Uncharacterized protein</fullName>
    </submittedName>
</protein>
<sequence length="22" mass="2535">MGWYIHISVENKSTTATKSLMH</sequence>
<proteinExistence type="predicted"/>
<dbReference type="AlphaFoldDB" id="A0A0A9FAX0"/>
<accession>A0A0A9FAX0</accession>
<name>A0A0A9FAX0_ARUDO</name>
<dbReference type="EMBL" id="GBRH01192478">
    <property type="protein sequence ID" value="JAE05418.1"/>
    <property type="molecule type" value="Transcribed_RNA"/>
</dbReference>
<organism evidence="1">
    <name type="scientific">Arundo donax</name>
    <name type="common">Giant reed</name>
    <name type="synonym">Donax arundinaceus</name>
    <dbReference type="NCBI Taxonomy" id="35708"/>
    <lineage>
        <taxon>Eukaryota</taxon>
        <taxon>Viridiplantae</taxon>
        <taxon>Streptophyta</taxon>
        <taxon>Embryophyta</taxon>
        <taxon>Tracheophyta</taxon>
        <taxon>Spermatophyta</taxon>
        <taxon>Magnoliopsida</taxon>
        <taxon>Liliopsida</taxon>
        <taxon>Poales</taxon>
        <taxon>Poaceae</taxon>
        <taxon>PACMAD clade</taxon>
        <taxon>Arundinoideae</taxon>
        <taxon>Arundineae</taxon>
        <taxon>Arundo</taxon>
    </lineage>
</organism>
<evidence type="ECO:0000313" key="1">
    <source>
        <dbReference type="EMBL" id="JAE05418.1"/>
    </source>
</evidence>
<reference evidence="1" key="2">
    <citation type="journal article" date="2015" name="Data Brief">
        <title>Shoot transcriptome of the giant reed, Arundo donax.</title>
        <authorList>
            <person name="Barrero R.A."/>
            <person name="Guerrero F.D."/>
            <person name="Moolhuijzen P."/>
            <person name="Goolsby J.A."/>
            <person name="Tidwell J."/>
            <person name="Bellgard S.E."/>
            <person name="Bellgard M.I."/>
        </authorList>
    </citation>
    <scope>NUCLEOTIDE SEQUENCE</scope>
    <source>
        <tissue evidence="1">Shoot tissue taken approximately 20 cm above the soil surface</tissue>
    </source>
</reference>
<reference evidence="1" key="1">
    <citation type="submission" date="2014-09" db="EMBL/GenBank/DDBJ databases">
        <authorList>
            <person name="Magalhaes I.L.F."/>
            <person name="Oliveira U."/>
            <person name="Santos F.R."/>
            <person name="Vidigal T.H.D.A."/>
            <person name="Brescovit A.D."/>
            <person name="Santos A.J."/>
        </authorList>
    </citation>
    <scope>NUCLEOTIDE SEQUENCE</scope>
    <source>
        <tissue evidence="1">Shoot tissue taken approximately 20 cm above the soil surface</tissue>
    </source>
</reference>